<protein>
    <submittedName>
        <fullName evidence="3">DNA processing protein</fullName>
    </submittedName>
</protein>
<name>A0ABS2R8Z0_9BACI</name>
<dbReference type="InterPro" id="IPR057666">
    <property type="entry name" value="DrpA_SLOG"/>
</dbReference>
<dbReference type="PANTHER" id="PTHR43022:SF1">
    <property type="entry name" value="PROTEIN SMF"/>
    <property type="match status" value="1"/>
</dbReference>
<sequence>MVFIFKERLLHLLHCQLPNGSIRHLLELDPDLSQLYSISFSTLQSLLHLDPSSKKRFSEQFYTMDMNKLLSLYHSNNIAVITYRDEEYPEQLKEVYDPPLVLFARGDTALLKRPSLAIVGARKADDYAKRSIRLLLPPLLQKGFIIISGLARGTDSIAHQQTMMMGGKTIGVLGGGFFHLYPPENKTLAEEMSKHHLLLSEYPPIWKPKKWFFPMRNRIISGLAKGTVIIQANIKSGSLITADFALDEGREVFAVPGPIDSPLSEGTNRLIKQGAKLVSSGEDILEELLF</sequence>
<dbReference type="Pfam" id="PF02481">
    <property type="entry name" value="DNA_processg_A"/>
    <property type="match status" value="1"/>
</dbReference>
<dbReference type="PANTHER" id="PTHR43022">
    <property type="entry name" value="PROTEIN SMF"/>
    <property type="match status" value="1"/>
</dbReference>
<dbReference type="RefSeq" id="WP_077111739.1">
    <property type="nucleotide sequence ID" value="NZ_JAFBFH010000016.1"/>
</dbReference>
<evidence type="ECO:0000313" key="4">
    <source>
        <dbReference type="Proteomes" id="UP000823485"/>
    </source>
</evidence>
<comment type="caution">
    <text evidence="3">The sequence shown here is derived from an EMBL/GenBank/DDBJ whole genome shotgun (WGS) entry which is preliminary data.</text>
</comment>
<evidence type="ECO:0000259" key="2">
    <source>
        <dbReference type="Pfam" id="PF02481"/>
    </source>
</evidence>
<reference evidence="3 4" key="1">
    <citation type="submission" date="2021-01" db="EMBL/GenBank/DDBJ databases">
        <title>Genomic Encyclopedia of Type Strains, Phase IV (KMG-IV): sequencing the most valuable type-strain genomes for metagenomic binning, comparative biology and taxonomic classification.</title>
        <authorList>
            <person name="Goeker M."/>
        </authorList>
    </citation>
    <scope>NUCLEOTIDE SEQUENCE [LARGE SCALE GENOMIC DNA]</scope>
    <source>
        <strain evidence="3 4">DSM 105453</strain>
    </source>
</reference>
<proteinExistence type="inferred from homology"/>
<dbReference type="InterPro" id="IPR003488">
    <property type="entry name" value="DprA"/>
</dbReference>
<dbReference type="EMBL" id="JAFBFH010000016">
    <property type="protein sequence ID" value="MBM7715654.1"/>
    <property type="molecule type" value="Genomic_DNA"/>
</dbReference>
<evidence type="ECO:0000256" key="1">
    <source>
        <dbReference type="ARBA" id="ARBA00006525"/>
    </source>
</evidence>
<dbReference type="Gene3D" id="3.40.50.450">
    <property type="match status" value="1"/>
</dbReference>
<gene>
    <name evidence="3" type="ORF">JOC94_002643</name>
</gene>
<accession>A0ABS2R8Z0</accession>
<dbReference type="NCBIfam" id="TIGR00732">
    <property type="entry name" value="dprA"/>
    <property type="match status" value="1"/>
</dbReference>
<organism evidence="3 4">
    <name type="scientific">Siminovitchia thermophila</name>
    <dbReference type="NCBI Taxonomy" id="1245522"/>
    <lineage>
        <taxon>Bacteria</taxon>
        <taxon>Bacillati</taxon>
        <taxon>Bacillota</taxon>
        <taxon>Bacilli</taxon>
        <taxon>Bacillales</taxon>
        <taxon>Bacillaceae</taxon>
        <taxon>Siminovitchia</taxon>
    </lineage>
</organism>
<comment type="similarity">
    <text evidence="1">Belongs to the DprA/Smf family.</text>
</comment>
<dbReference type="Proteomes" id="UP000823485">
    <property type="component" value="Unassembled WGS sequence"/>
</dbReference>
<feature type="domain" description="Smf/DprA SLOG" evidence="2">
    <location>
        <begin position="80"/>
        <end position="288"/>
    </location>
</feature>
<dbReference type="SUPFAM" id="SSF102405">
    <property type="entry name" value="MCP/YpsA-like"/>
    <property type="match status" value="1"/>
</dbReference>
<evidence type="ECO:0000313" key="3">
    <source>
        <dbReference type="EMBL" id="MBM7715654.1"/>
    </source>
</evidence>
<keyword evidence="4" id="KW-1185">Reference proteome</keyword>